<accession>A0AAW5B8V5</accession>
<dbReference type="AlphaFoldDB" id="A0AAW5B8V5"/>
<dbReference type="EMBL" id="JAIFZM010000009">
    <property type="protein sequence ID" value="MCG3419816.1"/>
    <property type="molecule type" value="Genomic_DNA"/>
</dbReference>
<keyword evidence="1" id="KW-0732">Signal</keyword>
<sequence length="210" mass="24131">MRFLITLFLLSFLVAVSGCSNGESTHQPDQEREPILIKENQFGLGTEGGGKFYRYKKIEVDGTYETGPVVVHLESAELVRGSFNEDHSEVYNIKANETLEMINFHVKFELNSKIDNFTFNEKYLHLVTENDEKVEKPNELLSSVVHESFLKSPEDNSERFLRQFSFRLEENNVEEIKKATLIIDPSVDNSGDPLGEKLEIEVDFFKSEDQ</sequence>
<comment type="caution">
    <text evidence="2">The sequence shown here is derived from an EMBL/GenBank/DDBJ whole genome shotgun (WGS) entry which is preliminary data.</text>
</comment>
<evidence type="ECO:0000313" key="2">
    <source>
        <dbReference type="EMBL" id="MCG3419816.1"/>
    </source>
</evidence>
<reference evidence="2 3" key="1">
    <citation type="journal article" date="2022" name="Evol. Bioinform. Online">
        <title>Draft Genome Sequence of Oceanobacillus jordanicus Strain GSFE11, a Halotolerant Plant Growth-Promoting Bacterial Endophyte Isolated From the Jordan Valley.</title>
        <authorList>
            <person name="Alhindi T."/>
            <person name="Albdaiwi R."/>
        </authorList>
    </citation>
    <scope>NUCLEOTIDE SEQUENCE [LARGE SCALE GENOMIC DNA]</scope>
    <source>
        <strain evidence="2 3">GSFE11</strain>
    </source>
</reference>
<feature type="signal peptide" evidence="1">
    <location>
        <begin position="1"/>
        <end position="22"/>
    </location>
</feature>
<name>A0AAW5B8V5_9BACI</name>
<dbReference type="Proteomes" id="UP001199631">
    <property type="component" value="Unassembled WGS sequence"/>
</dbReference>
<evidence type="ECO:0000256" key="1">
    <source>
        <dbReference type="SAM" id="SignalP"/>
    </source>
</evidence>
<evidence type="ECO:0008006" key="4">
    <source>
        <dbReference type="Google" id="ProtNLM"/>
    </source>
</evidence>
<evidence type="ECO:0000313" key="3">
    <source>
        <dbReference type="Proteomes" id="UP001199631"/>
    </source>
</evidence>
<protein>
    <recommendedName>
        <fullName evidence="4">Lipoprotein</fullName>
    </recommendedName>
</protein>
<gene>
    <name evidence="2" type="ORF">K3T81_11690</name>
</gene>
<dbReference type="PROSITE" id="PS51257">
    <property type="entry name" value="PROKAR_LIPOPROTEIN"/>
    <property type="match status" value="1"/>
</dbReference>
<organism evidence="2 3">
    <name type="scientific">Oceanobacillus jordanicus</name>
    <dbReference type="NCBI Taxonomy" id="2867266"/>
    <lineage>
        <taxon>Bacteria</taxon>
        <taxon>Bacillati</taxon>
        <taxon>Bacillota</taxon>
        <taxon>Bacilli</taxon>
        <taxon>Bacillales</taxon>
        <taxon>Bacillaceae</taxon>
        <taxon>Oceanobacillus</taxon>
    </lineage>
</organism>
<proteinExistence type="predicted"/>
<dbReference type="RefSeq" id="WP_238020265.1">
    <property type="nucleotide sequence ID" value="NZ_JAIFZM010000009.1"/>
</dbReference>
<feature type="chain" id="PRO_5043610624" description="Lipoprotein" evidence="1">
    <location>
        <begin position="23"/>
        <end position="210"/>
    </location>
</feature>
<keyword evidence="3" id="KW-1185">Reference proteome</keyword>